<dbReference type="GO" id="GO:0003677">
    <property type="term" value="F:DNA binding"/>
    <property type="evidence" value="ECO:0007669"/>
    <property type="project" value="InterPro"/>
</dbReference>
<protein>
    <submittedName>
        <fullName evidence="3">LytTR family transcriptional regulator</fullName>
    </submittedName>
</protein>
<feature type="domain" description="HTH LytTR-type" evidence="2">
    <location>
        <begin position="275"/>
        <end position="375"/>
    </location>
</feature>
<dbReference type="InterPro" id="IPR007492">
    <property type="entry name" value="LytTR_DNA-bd_dom"/>
</dbReference>
<comment type="caution">
    <text evidence="3">The sequence shown here is derived from an EMBL/GenBank/DDBJ whole genome shotgun (WGS) entry which is preliminary data.</text>
</comment>
<name>A0A3N0EIX6_SINP1</name>
<keyword evidence="1" id="KW-0472">Membrane</keyword>
<evidence type="ECO:0000259" key="2">
    <source>
        <dbReference type="SMART" id="SM00850"/>
    </source>
</evidence>
<dbReference type="Proteomes" id="UP000267469">
    <property type="component" value="Unassembled WGS sequence"/>
</dbReference>
<gene>
    <name evidence="3" type="ORF">ED312_09470</name>
</gene>
<organism evidence="3 4">
    <name type="scientific">Sinomicrobium pectinilyticum</name>
    <dbReference type="NCBI Taxonomy" id="1084421"/>
    <lineage>
        <taxon>Bacteria</taxon>
        <taxon>Pseudomonadati</taxon>
        <taxon>Bacteroidota</taxon>
        <taxon>Flavobacteriia</taxon>
        <taxon>Flavobacteriales</taxon>
        <taxon>Flavobacteriaceae</taxon>
        <taxon>Sinomicrobium</taxon>
    </lineage>
</organism>
<dbReference type="OrthoDB" id="735914at2"/>
<proteinExistence type="predicted"/>
<sequence length="376" mass="43604">MKKDQVYFFTFLGLAIVTFIVGYFSMNYLLEISTNHFLQTQIESSKREASEVSSLVQFQLENGLSKEQVIDNLQRSLENTSMESGFVCMFNWSGVEICHPNPEKIGQQILPEESFVQPAVYTEPDPYDLYNLLKQKKETGGIREFSDEGRGSEIIYLYPVKNTDWIVAAHANIDHIKGRMQRLKSNFIVAYAVSGMLIVLMSLFMVRLISRRYEKGLEIKNEGLSREIVTLSRLNHDLILYKQKMEDKENTGKNDPEESQENNFVKKRLLTYVKDEIVSIEPENIAFIYMENTVTHICCRDGRIFHSNNSLEEVYSDLDSSLFFRANRRFILSINSIDKIYKYGNNQLKIEVSPRSPIDIIISKNKASEFKQWLRG</sequence>
<keyword evidence="4" id="KW-1185">Reference proteome</keyword>
<accession>A0A3N0EIX6</accession>
<reference evidence="3 4" key="1">
    <citation type="submission" date="2018-10" db="EMBL/GenBank/DDBJ databases">
        <title>Sinomicrobium pectinilyticum sp. nov., a pectinase-producing bacterium isolated from alkaline and saline soil, and emended description of the genus Sinomicrobium.</title>
        <authorList>
            <person name="Cheng B."/>
            <person name="Li C."/>
            <person name="Lai Q."/>
            <person name="Du M."/>
            <person name="Shao Z."/>
            <person name="Xu P."/>
            <person name="Yang C."/>
        </authorList>
    </citation>
    <scope>NUCLEOTIDE SEQUENCE [LARGE SCALE GENOMIC DNA]</scope>
    <source>
        <strain evidence="3 4">5DNS001</strain>
    </source>
</reference>
<dbReference type="Pfam" id="PF04397">
    <property type="entry name" value="LytTR"/>
    <property type="match status" value="1"/>
</dbReference>
<dbReference type="SMART" id="SM00850">
    <property type="entry name" value="LytTR"/>
    <property type="match status" value="1"/>
</dbReference>
<dbReference type="Gene3D" id="2.40.50.1020">
    <property type="entry name" value="LytTr DNA-binding domain"/>
    <property type="match status" value="1"/>
</dbReference>
<evidence type="ECO:0000313" key="3">
    <source>
        <dbReference type="EMBL" id="RNL87848.1"/>
    </source>
</evidence>
<dbReference type="EMBL" id="RJTM01000068">
    <property type="protein sequence ID" value="RNL87848.1"/>
    <property type="molecule type" value="Genomic_DNA"/>
</dbReference>
<evidence type="ECO:0000313" key="4">
    <source>
        <dbReference type="Proteomes" id="UP000267469"/>
    </source>
</evidence>
<dbReference type="AlphaFoldDB" id="A0A3N0EIX6"/>
<dbReference type="Gene3D" id="3.30.450.20">
    <property type="entry name" value="PAS domain"/>
    <property type="match status" value="1"/>
</dbReference>
<keyword evidence="1" id="KW-1133">Transmembrane helix</keyword>
<feature type="transmembrane region" description="Helical" evidence="1">
    <location>
        <begin position="6"/>
        <end position="30"/>
    </location>
</feature>
<dbReference type="RefSeq" id="WP_123215765.1">
    <property type="nucleotide sequence ID" value="NZ_RJTM01000068.1"/>
</dbReference>
<feature type="transmembrane region" description="Helical" evidence="1">
    <location>
        <begin position="187"/>
        <end position="209"/>
    </location>
</feature>
<evidence type="ECO:0000256" key="1">
    <source>
        <dbReference type="SAM" id="Phobius"/>
    </source>
</evidence>
<keyword evidence="1" id="KW-0812">Transmembrane</keyword>